<dbReference type="AlphaFoldDB" id="A0A6B1D633"/>
<name>A0A6B1D633_9CHLR</name>
<reference evidence="1" key="1">
    <citation type="submission" date="2019-09" db="EMBL/GenBank/DDBJ databases">
        <title>Characterisation of the sponge microbiome using genome-centric metagenomics.</title>
        <authorList>
            <person name="Engelberts J.P."/>
            <person name="Robbins S.J."/>
            <person name="De Goeij J.M."/>
            <person name="Aranda M."/>
            <person name="Bell S.C."/>
            <person name="Webster N.S."/>
        </authorList>
    </citation>
    <scope>NUCLEOTIDE SEQUENCE</scope>
    <source>
        <strain evidence="1">SB0661_bin_32</strain>
    </source>
</reference>
<proteinExistence type="predicted"/>
<accession>A0A6B1D633</accession>
<evidence type="ECO:0000313" key="1">
    <source>
        <dbReference type="EMBL" id="MYC94923.1"/>
    </source>
</evidence>
<sequence length="96" mass="10599">MQSQAAGWDVENSLDRLPVRGCPLNRSIRGKDNSGAAEIPEKDSFQYKGAEKDCANFHSVDEAFFFYLFDAAGRERTTRIGRAFAGHLQPIICAGC</sequence>
<protein>
    <submittedName>
        <fullName evidence="1">Uncharacterized protein</fullName>
    </submittedName>
</protein>
<organism evidence="1">
    <name type="scientific">Caldilineaceae bacterium SB0661_bin_32</name>
    <dbReference type="NCBI Taxonomy" id="2605255"/>
    <lineage>
        <taxon>Bacteria</taxon>
        <taxon>Bacillati</taxon>
        <taxon>Chloroflexota</taxon>
        <taxon>Caldilineae</taxon>
        <taxon>Caldilineales</taxon>
        <taxon>Caldilineaceae</taxon>
    </lineage>
</organism>
<gene>
    <name evidence="1" type="ORF">F4X14_08120</name>
</gene>
<dbReference type="EMBL" id="VXMH01000036">
    <property type="protein sequence ID" value="MYC94923.1"/>
    <property type="molecule type" value="Genomic_DNA"/>
</dbReference>
<comment type="caution">
    <text evidence="1">The sequence shown here is derived from an EMBL/GenBank/DDBJ whole genome shotgun (WGS) entry which is preliminary data.</text>
</comment>